<dbReference type="FunFam" id="3.90.190.10:FF:000157">
    <property type="entry name" value="Protein-tyrosine phosphatase"/>
    <property type="match status" value="1"/>
</dbReference>
<dbReference type="InterPro" id="IPR050561">
    <property type="entry name" value="PTP"/>
</dbReference>
<dbReference type="InterPro" id="IPR029021">
    <property type="entry name" value="Prot-tyrosine_phosphatase-like"/>
</dbReference>
<proteinExistence type="predicted"/>
<comment type="caution">
    <text evidence="2">The sequence shown here is derived from an EMBL/GenBank/DDBJ whole genome shotgun (WGS) entry which is preliminary data.</text>
</comment>
<dbReference type="SUPFAM" id="SSF52799">
    <property type="entry name" value="(Phosphotyrosine protein) phosphatases II"/>
    <property type="match status" value="1"/>
</dbReference>
<dbReference type="AlphaFoldDB" id="A0A368HDW4"/>
<dbReference type="InterPro" id="IPR000387">
    <property type="entry name" value="Tyr_Pase_dom"/>
</dbReference>
<dbReference type="Gene3D" id="3.90.190.10">
    <property type="entry name" value="Protein tyrosine phosphatase superfamily"/>
    <property type="match status" value="1"/>
</dbReference>
<gene>
    <name evidence="2" type="ORF">C4900_12655</name>
</gene>
<evidence type="ECO:0000313" key="2">
    <source>
        <dbReference type="EMBL" id="RCN56624.1"/>
    </source>
</evidence>
<dbReference type="EMBL" id="PSYR01000002">
    <property type="protein sequence ID" value="RCN56624.1"/>
    <property type="molecule type" value="Genomic_DNA"/>
</dbReference>
<dbReference type="PROSITE" id="PS50056">
    <property type="entry name" value="TYR_PHOSPHATASE_2"/>
    <property type="match status" value="1"/>
</dbReference>
<reference evidence="2 3" key="1">
    <citation type="submission" date="2018-02" db="EMBL/GenBank/DDBJ databases">
        <title>Insights into the biology of acidophilic members of the Acidiferrobacteraceae family derived from comparative genomic analyses.</title>
        <authorList>
            <person name="Issotta F."/>
            <person name="Thyssen C."/>
            <person name="Mena C."/>
            <person name="Moya A."/>
            <person name="Bellenberg S."/>
            <person name="Sproer C."/>
            <person name="Covarrubias P.C."/>
            <person name="Sand W."/>
            <person name="Quatrini R."/>
            <person name="Vera M."/>
        </authorList>
    </citation>
    <scope>NUCLEOTIDE SEQUENCE [LARGE SCALE GENOMIC DNA]</scope>
    <source>
        <strain evidence="3">m-1</strain>
    </source>
</reference>
<dbReference type="GO" id="GO:0004725">
    <property type="term" value="F:protein tyrosine phosphatase activity"/>
    <property type="evidence" value="ECO:0007669"/>
    <property type="project" value="InterPro"/>
</dbReference>
<evidence type="ECO:0000313" key="3">
    <source>
        <dbReference type="Proteomes" id="UP000253250"/>
    </source>
</evidence>
<dbReference type="PANTHER" id="PTHR23339">
    <property type="entry name" value="TYROSINE SPECIFIC PROTEIN PHOSPHATASE AND DUAL SPECIFICITY PROTEIN PHOSPHATASE"/>
    <property type="match status" value="1"/>
</dbReference>
<name>A0A368HDW4_9GAMM</name>
<keyword evidence="3" id="KW-1185">Reference proteome</keyword>
<dbReference type="Pfam" id="PF22785">
    <property type="entry name" value="Tc-R-P"/>
    <property type="match status" value="1"/>
</dbReference>
<accession>A0A368HDW4</accession>
<dbReference type="Proteomes" id="UP000253250">
    <property type="component" value="Unassembled WGS sequence"/>
</dbReference>
<dbReference type="InterPro" id="IPR000242">
    <property type="entry name" value="PTP_cat"/>
</dbReference>
<protein>
    <recommendedName>
        <fullName evidence="1">Tyrosine specific protein phosphatases domain-containing protein</fullName>
    </recommendedName>
</protein>
<organism evidence="2 3">
    <name type="scientific">Acidiferrobacter thiooxydans</name>
    <dbReference type="NCBI Taxonomy" id="163359"/>
    <lineage>
        <taxon>Bacteria</taxon>
        <taxon>Pseudomonadati</taxon>
        <taxon>Pseudomonadota</taxon>
        <taxon>Gammaproteobacteria</taxon>
        <taxon>Acidiferrobacterales</taxon>
        <taxon>Acidiferrobacteraceae</taxon>
        <taxon>Acidiferrobacter</taxon>
    </lineage>
</organism>
<dbReference type="OrthoDB" id="9806482at2"/>
<evidence type="ECO:0000259" key="1">
    <source>
        <dbReference type="PROSITE" id="PS50056"/>
    </source>
</evidence>
<dbReference type="SMART" id="SM00404">
    <property type="entry name" value="PTPc_motif"/>
    <property type="match status" value="1"/>
</dbReference>
<dbReference type="PRINTS" id="PR00700">
    <property type="entry name" value="PRTYPHPHTASE"/>
</dbReference>
<dbReference type="RefSeq" id="WP_114283197.1">
    <property type="nucleotide sequence ID" value="NZ_PSYR01000002.1"/>
</dbReference>
<sequence length="198" mass="21395">MPAPGAPPDDLDLAAPLPAAIPQAGQRQAGPARGPRGFLWLYKGRLAGTPQPGVFFDIDHDLRALRRVGITVLVSLTETPIEAAALDAHDLRALWFPIPDREPPTADQAYEICRALDRLLACGDVIAVHCRAGLGRTGTVLAAYLIWKGASALDAVEGARRIEARWIQSESQARFLEEFAVSVARSSHSIPDHSPQER</sequence>
<dbReference type="InterPro" id="IPR016130">
    <property type="entry name" value="Tyr_Pase_AS"/>
</dbReference>
<dbReference type="InterPro" id="IPR003595">
    <property type="entry name" value="Tyr_Pase_cat"/>
</dbReference>
<feature type="domain" description="Tyrosine specific protein phosphatases" evidence="1">
    <location>
        <begin position="107"/>
        <end position="174"/>
    </location>
</feature>
<dbReference type="PROSITE" id="PS00383">
    <property type="entry name" value="TYR_PHOSPHATASE_1"/>
    <property type="match status" value="1"/>
</dbReference>